<feature type="region of interest" description="Disordered" evidence="16">
    <location>
        <begin position="406"/>
        <end position="427"/>
    </location>
</feature>
<dbReference type="Proteomes" id="UP000197619">
    <property type="component" value="Unassembled WGS sequence"/>
</dbReference>
<dbReference type="SMART" id="SM01381">
    <property type="entry name" value="7TM_GPCR_Srsx"/>
    <property type="match status" value="1"/>
</dbReference>
<keyword evidence="12 15" id="KW-0807">Transducer</keyword>
<proteinExistence type="inferred from homology"/>
<dbReference type="Gene3D" id="1.20.1070.10">
    <property type="entry name" value="Rhodopsin 7-helix transmembrane proteins"/>
    <property type="match status" value="1"/>
</dbReference>
<dbReference type="PROSITE" id="PS50262">
    <property type="entry name" value="G_PROTEIN_RECEP_F1_2"/>
    <property type="match status" value="1"/>
</dbReference>
<evidence type="ECO:0000256" key="15">
    <source>
        <dbReference type="RuleBase" id="RU000688"/>
    </source>
</evidence>
<dbReference type="GO" id="GO:0030593">
    <property type="term" value="P:neutrophil chemotaxis"/>
    <property type="evidence" value="ECO:0007669"/>
    <property type="project" value="TreeGrafter"/>
</dbReference>
<sequence length="427" mass="47891">MSCCAAVPSASWARSAQHCSSFLSFYCSHCHTMLQRQGAQACGLTVLTMDYFVIMSLKHANMQNNYSLIVTTRESLQVLSTALTNSSPPCPLTSSDYQFSVIPALFSVVFALGLVGNSVVVVVLCRHTGPKTVANVYIFNLAMADLLCLATLPFWATYYAQGYNWLFGSLMCKISSSVLCLNMFASIFFITCMSVDRYHAIVHPIHSQRRTPQQAYFVALVVWGLACLSSLPTFYFRDTYYVESLEVNACIMAFPYENYAKWSVATAFLKNTLGFFIPLAVITTCYIWIRRHLLKAQQFGKSRQKRDKVLKLVAAVVMAFLISWLPFHVLTFLNALAHMEVIDSCEVVGLIDTALPFGICMAFANSCTNPLLYCFIGNQFQEKLHRLFKRRVHQLSSHRESSSARKGSCFREAETPVGKEGEPESFL</sequence>
<evidence type="ECO:0000256" key="4">
    <source>
        <dbReference type="ARBA" id="ARBA00022475"/>
    </source>
</evidence>
<evidence type="ECO:0000313" key="19">
    <source>
        <dbReference type="EMBL" id="OWK60471.1"/>
    </source>
</evidence>
<dbReference type="GO" id="GO:0004945">
    <property type="term" value="F:angiotensin type II receptor activity"/>
    <property type="evidence" value="ECO:0007669"/>
    <property type="project" value="InterPro"/>
</dbReference>
<dbReference type="FunFam" id="1.20.1070.10:FF:000161">
    <property type="entry name" value="type-2 angiotensin II receptor"/>
    <property type="match status" value="1"/>
</dbReference>
<dbReference type="InterPro" id="IPR000248">
    <property type="entry name" value="ATII_rcpt"/>
</dbReference>
<feature type="transmembrane region" description="Helical" evidence="17">
    <location>
        <begin position="136"/>
        <end position="156"/>
    </location>
</feature>
<evidence type="ECO:0000256" key="16">
    <source>
        <dbReference type="SAM" id="MobiDB-lite"/>
    </source>
</evidence>
<evidence type="ECO:0000256" key="3">
    <source>
        <dbReference type="ARBA" id="ARBA00013651"/>
    </source>
</evidence>
<dbReference type="Pfam" id="PF00001">
    <property type="entry name" value="7tm_1"/>
    <property type="match status" value="1"/>
</dbReference>
<comment type="subcellular location">
    <subcellularLocation>
        <location evidence="1">Cell membrane</location>
        <topology evidence="1">Multi-pass membrane protein</topology>
    </subcellularLocation>
</comment>
<dbReference type="GO" id="GO:0042981">
    <property type="term" value="P:regulation of apoptotic process"/>
    <property type="evidence" value="ECO:0007669"/>
    <property type="project" value="InterPro"/>
</dbReference>
<evidence type="ECO:0000256" key="9">
    <source>
        <dbReference type="ARBA" id="ARBA00023157"/>
    </source>
</evidence>
<dbReference type="GO" id="GO:0009897">
    <property type="term" value="C:external side of plasma membrane"/>
    <property type="evidence" value="ECO:0007669"/>
    <property type="project" value="TreeGrafter"/>
</dbReference>
<dbReference type="GO" id="GO:0019957">
    <property type="term" value="F:C-C chemokine binding"/>
    <property type="evidence" value="ECO:0007669"/>
    <property type="project" value="TreeGrafter"/>
</dbReference>
<evidence type="ECO:0000313" key="20">
    <source>
        <dbReference type="Proteomes" id="UP000197619"/>
    </source>
</evidence>
<feature type="transmembrane region" description="Helical" evidence="17">
    <location>
        <begin position="353"/>
        <end position="376"/>
    </location>
</feature>
<keyword evidence="5 15" id="KW-0812">Transmembrane</keyword>
<dbReference type="GO" id="GO:0006954">
    <property type="term" value="P:inflammatory response"/>
    <property type="evidence" value="ECO:0007669"/>
    <property type="project" value="InterPro"/>
</dbReference>
<dbReference type="GO" id="GO:0016493">
    <property type="term" value="F:C-C chemokine receptor activity"/>
    <property type="evidence" value="ECO:0007669"/>
    <property type="project" value="TreeGrafter"/>
</dbReference>
<dbReference type="PANTHER" id="PTHR10489:SF952">
    <property type="entry name" value="TYPE-2 ANGIOTENSIN II RECEPTOR"/>
    <property type="match status" value="1"/>
</dbReference>
<comment type="similarity">
    <text evidence="15">Belongs to the G-protein coupled receptor 1 family.</text>
</comment>
<keyword evidence="9" id="KW-1015">Disulfide bond</keyword>
<keyword evidence="10 15" id="KW-0675">Receptor</keyword>
<evidence type="ECO:0000256" key="2">
    <source>
        <dbReference type="ARBA" id="ARBA00011129"/>
    </source>
</evidence>
<dbReference type="GO" id="GO:0008217">
    <property type="term" value="P:regulation of blood pressure"/>
    <property type="evidence" value="ECO:0007669"/>
    <property type="project" value="UniProtKB-ARBA"/>
</dbReference>
<evidence type="ECO:0000256" key="8">
    <source>
        <dbReference type="ARBA" id="ARBA00023136"/>
    </source>
</evidence>
<evidence type="ECO:0000256" key="14">
    <source>
        <dbReference type="ARBA" id="ARBA00045573"/>
    </source>
</evidence>
<evidence type="ECO:0000256" key="1">
    <source>
        <dbReference type="ARBA" id="ARBA00004651"/>
    </source>
</evidence>
<evidence type="ECO:0000256" key="5">
    <source>
        <dbReference type="ARBA" id="ARBA00022692"/>
    </source>
</evidence>
<dbReference type="PRINTS" id="PR00636">
    <property type="entry name" value="ANGIOTENSN2R"/>
</dbReference>
<accession>A0A218V410</accession>
<comment type="caution">
    <text evidence="19">The sequence shown here is derived from an EMBL/GenBank/DDBJ whole genome shotgun (WGS) entry which is preliminary data.</text>
</comment>
<evidence type="ECO:0000256" key="12">
    <source>
        <dbReference type="ARBA" id="ARBA00023224"/>
    </source>
</evidence>
<dbReference type="SUPFAM" id="SSF81321">
    <property type="entry name" value="Family A G protein-coupled receptor-like"/>
    <property type="match status" value="1"/>
</dbReference>
<keyword evidence="11" id="KW-0325">Glycoprotein</keyword>
<evidence type="ECO:0000256" key="6">
    <source>
        <dbReference type="ARBA" id="ARBA00022989"/>
    </source>
</evidence>
<dbReference type="AlphaFoldDB" id="A0A218V410"/>
<evidence type="ECO:0000256" key="7">
    <source>
        <dbReference type="ARBA" id="ARBA00023040"/>
    </source>
</evidence>
<keyword evidence="6 17" id="KW-1133">Transmembrane helix</keyword>
<feature type="transmembrane region" description="Helical" evidence="17">
    <location>
        <begin position="215"/>
        <end position="236"/>
    </location>
</feature>
<protein>
    <recommendedName>
        <fullName evidence="3">Type-2 angiotensin II receptor</fullName>
    </recommendedName>
    <alternativeName>
        <fullName evidence="13">Angiotensin II type-2 receptor</fullName>
    </alternativeName>
</protein>
<dbReference type="InterPro" id="IPR017452">
    <property type="entry name" value="GPCR_Rhodpsn_7TM"/>
</dbReference>
<gene>
    <name evidence="19" type="primary">AGTR2</name>
    <name evidence="19" type="ORF">RLOC_00015003</name>
</gene>
<evidence type="ECO:0000256" key="11">
    <source>
        <dbReference type="ARBA" id="ARBA00023180"/>
    </source>
</evidence>
<keyword evidence="8 17" id="KW-0472">Membrane</keyword>
<dbReference type="STRING" id="299123.ENSLSDP00000006902"/>
<dbReference type="CDD" id="cd15191">
    <property type="entry name" value="7tmA_AT2R"/>
    <property type="match status" value="1"/>
</dbReference>
<dbReference type="InterPro" id="IPR000147">
    <property type="entry name" value="ATII_AT2_rcpt"/>
</dbReference>
<feature type="domain" description="G-protein coupled receptors family 1 profile" evidence="18">
    <location>
        <begin position="116"/>
        <end position="373"/>
    </location>
</feature>
<comment type="function">
    <text evidence="14">Receptor for angiotensin II, a vasoconstricting peptide. Signals primarily via a non-canonical G-protein- and beta-arrestin independent pathways. Cooperates with MTUS1 to inhibit ERK2 activation and cell proliferation.</text>
</comment>
<evidence type="ECO:0000256" key="17">
    <source>
        <dbReference type="SAM" id="Phobius"/>
    </source>
</evidence>
<evidence type="ECO:0000256" key="13">
    <source>
        <dbReference type="ARBA" id="ARBA00032126"/>
    </source>
</evidence>
<dbReference type="GO" id="GO:0019722">
    <property type="term" value="P:calcium-mediated signaling"/>
    <property type="evidence" value="ECO:0007669"/>
    <property type="project" value="TreeGrafter"/>
</dbReference>
<dbReference type="GO" id="GO:0006955">
    <property type="term" value="P:immune response"/>
    <property type="evidence" value="ECO:0007669"/>
    <property type="project" value="TreeGrafter"/>
</dbReference>
<dbReference type="EMBL" id="MUZQ01000059">
    <property type="protein sequence ID" value="OWK60471.1"/>
    <property type="molecule type" value="Genomic_DNA"/>
</dbReference>
<evidence type="ECO:0000259" key="18">
    <source>
        <dbReference type="PROSITE" id="PS50262"/>
    </source>
</evidence>
<keyword evidence="7 15" id="KW-0297">G-protein coupled receptor</keyword>
<dbReference type="PRINTS" id="PR00241">
    <property type="entry name" value="ANGIOTENSINR"/>
</dbReference>
<dbReference type="GO" id="GO:0042311">
    <property type="term" value="P:vasodilation"/>
    <property type="evidence" value="ECO:0007669"/>
    <property type="project" value="UniProtKB-ARBA"/>
</dbReference>
<dbReference type="PROSITE" id="PS00237">
    <property type="entry name" value="G_PROTEIN_RECEP_F1_1"/>
    <property type="match status" value="1"/>
</dbReference>
<reference evidence="19 20" key="1">
    <citation type="submission" date="2017-05" db="EMBL/GenBank/DDBJ databases">
        <title>Genome of assembly of the Bengalese finch, Lonchura striata domestica.</title>
        <authorList>
            <person name="Colquitt B.M."/>
            <person name="Brainard M.S."/>
        </authorList>
    </citation>
    <scope>NUCLEOTIDE SEQUENCE [LARGE SCALE GENOMIC DNA]</scope>
    <source>
        <strain evidence="19">White83orange57</strain>
    </source>
</reference>
<feature type="transmembrane region" description="Helical" evidence="17">
    <location>
        <begin position="101"/>
        <end position="124"/>
    </location>
</feature>
<dbReference type="PRINTS" id="PR00237">
    <property type="entry name" value="GPCRRHODOPSN"/>
</dbReference>
<dbReference type="GO" id="GO:0007204">
    <property type="term" value="P:positive regulation of cytosolic calcium ion concentration"/>
    <property type="evidence" value="ECO:0007669"/>
    <property type="project" value="TreeGrafter"/>
</dbReference>
<dbReference type="PANTHER" id="PTHR10489">
    <property type="entry name" value="CELL ADHESION MOLECULE"/>
    <property type="match status" value="1"/>
</dbReference>
<feature type="transmembrane region" description="Helical" evidence="17">
    <location>
        <begin position="309"/>
        <end position="333"/>
    </location>
</feature>
<evidence type="ECO:0000256" key="10">
    <source>
        <dbReference type="ARBA" id="ARBA00023170"/>
    </source>
</evidence>
<keyword evidence="20" id="KW-1185">Reference proteome</keyword>
<dbReference type="InterPro" id="IPR050119">
    <property type="entry name" value="CCR1-9-like"/>
</dbReference>
<comment type="subunit">
    <text evidence="2">Interacts with MTUS1.</text>
</comment>
<keyword evidence="4" id="KW-1003">Cell membrane</keyword>
<feature type="transmembrane region" description="Helical" evidence="17">
    <location>
        <begin position="268"/>
        <end position="289"/>
    </location>
</feature>
<name>A0A218V410_9PASE</name>
<organism evidence="19 20">
    <name type="scientific">Lonchura striata</name>
    <name type="common">white-rumped munia</name>
    <dbReference type="NCBI Taxonomy" id="40157"/>
    <lineage>
        <taxon>Eukaryota</taxon>
        <taxon>Metazoa</taxon>
        <taxon>Chordata</taxon>
        <taxon>Craniata</taxon>
        <taxon>Vertebrata</taxon>
        <taxon>Euteleostomi</taxon>
        <taxon>Archelosauria</taxon>
        <taxon>Archosauria</taxon>
        <taxon>Dinosauria</taxon>
        <taxon>Saurischia</taxon>
        <taxon>Theropoda</taxon>
        <taxon>Coelurosauria</taxon>
        <taxon>Aves</taxon>
        <taxon>Neognathae</taxon>
        <taxon>Neoaves</taxon>
        <taxon>Telluraves</taxon>
        <taxon>Australaves</taxon>
        <taxon>Passeriformes</taxon>
        <taxon>Passeroidea</taxon>
        <taxon>Estrildidae</taxon>
        <taxon>Estrildinae</taxon>
        <taxon>Lonchura</taxon>
    </lineage>
</organism>
<feature type="transmembrane region" description="Helical" evidence="17">
    <location>
        <begin position="176"/>
        <end position="195"/>
    </location>
</feature>
<dbReference type="InterPro" id="IPR000276">
    <property type="entry name" value="GPCR_Rhodpsn"/>
</dbReference>